<evidence type="ECO:0000313" key="7">
    <source>
        <dbReference type="Proteomes" id="UP001172457"/>
    </source>
</evidence>
<dbReference type="GO" id="GO:0005634">
    <property type="term" value="C:nucleus"/>
    <property type="evidence" value="ECO:0007669"/>
    <property type="project" value="UniProtKB-SubCell"/>
</dbReference>
<dbReference type="Pfam" id="PF06203">
    <property type="entry name" value="CCT"/>
    <property type="match status" value="1"/>
</dbReference>
<accession>A0AA38U3S1</accession>
<feature type="region of interest" description="Disordered" evidence="4">
    <location>
        <begin position="241"/>
        <end position="268"/>
    </location>
</feature>
<dbReference type="PROSITE" id="PS51017">
    <property type="entry name" value="CCT"/>
    <property type="match status" value="1"/>
</dbReference>
<dbReference type="PANTHER" id="PTHR31319:SF39">
    <property type="entry name" value="ZINC FINGER PROTEIN CONSTANS-LIKE 1"/>
    <property type="match status" value="1"/>
</dbReference>
<feature type="domain" description="CCT" evidence="5">
    <location>
        <begin position="273"/>
        <end position="315"/>
    </location>
</feature>
<keyword evidence="2 3" id="KW-0539">Nucleus</keyword>
<evidence type="ECO:0000256" key="1">
    <source>
        <dbReference type="ARBA" id="ARBA00004123"/>
    </source>
</evidence>
<organism evidence="6 7">
    <name type="scientific">Centaurea solstitialis</name>
    <name type="common">yellow star-thistle</name>
    <dbReference type="NCBI Taxonomy" id="347529"/>
    <lineage>
        <taxon>Eukaryota</taxon>
        <taxon>Viridiplantae</taxon>
        <taxon>Streptophyta</taxon>
        <taxon>Embryophyta</taxon>
        <taxon>Tracheophyta</taxon>
        <taxon>Spermatophyta</taxon>
        <taxon>Magnoliopsida</taxon>
        <taxon>eudicotyledons</taxon>
        <taxon>Gunneridae</taxon>
        <taxon>Pentapetalae</taxon>
        <taxon>asterids</taxon>
        <taxon>campanulids</taxon>
        <taxon>Asterales</taxon>
        <taxon>Asteraceae</taxon>
        <taxon>Carduoideae</taxon>
        <taxon>Cardueae</taxon>
        <taxon>Centaureinae</taxon>
        <taxon>Centaurea</taxon>
    </lineage>
</organism>
<dbReference type="GO" id="GO:0003700">
    <property type="term" value="F:DNA-binding transcription factor activity"/>
    <property type="evidence" value="ECO:0007669"/>
    <property type="project" value="TreeGrafter"/>
</dbReference>
<reference evidence="6" key="1">
    <citation type="submission" date="2023-03" db="EMBL/GenBank/DDBJ databases">
        <title>Chromosome-scale reference genome and RAD-based genetic map of yellow starthistle (Centaurea solstitialis) reveal putative structural variation and QTLs associated with invader traits.</title>
        <authorList>
            <person name="Reatini B."/>
            <person name="Cang F.A."/>
            <person name="Jiang Q."/>
            <person name="Mckibben M.T.W."/>
            <person name="Barker M.S."/>
            <person name="Rieseberg L.H."/>
            <person name="Dlugosch K.M."/>
        </authorList>
    </citation>
    <scope>NUCLEOTIDE SEQUENCE</scope>
    <source>
        <strain evidence="6">CAN-66</strain>
        <tissue evidence="6">Leaf</tissue>
    </source>
</reference>
<feature type="region of interest" description="Disordered" evidence="4">
    <location>
        <begin position="292"/>
        <end position="327"/>
    </location>
</feature>
<dbReference type="InterPro" id="IPR045281">
    <property type="entry name" value="CONSTANS-like"/>
</dbReference>
<keyword evidence="7" id="KW-1185">Reference proteome</keyword>
<gene>
    <name evidence="6" type="ORF">OSB04_004199</name>
</gene>
<evidence type="ECO:0000313" key="6">
    <source>
        <dbReference type="EMBL" id="KAJ9568233.1"/>
    </source>
</evidence>
<name>A0AA38U3S1_9ASTR</name>
<comment type="subcellular location">
    <subcellularLocation>
        <location evidence="1 3">Nucleus</location>
    </subcellularLocation>
</comment>
<evidence type="ECO:0000256" key="3">
    <source>
        <dbReference type="PROSITE-ProRule" id="PRU00357"/>
    </source>
</evidence>
<dbReference type="PANTHER" id="PTHR31319">
    <property type="entry name" value="ZINC FINGER PROTEIN CONSTANS-LIKE 4"/>
    <property type="match status" value="1"/>
</dbReference>
<dbReference type="EMBL" id="JARYMX010000001">
    <property type="protein sequence ID" value="KAJ9568233.1"/>
    <property type="molecule type" value="Genomic_DNA"/>
</dbReference>
<dbReference type="AlphaFoldDB" id="A0AA38U3S1"/>
<evidence type="ECO:0000256" key="4">
    <source>
        <dbReference type="SAM" id="MobiDB-lite"/>
    </source>
</evidence>
<proteinExistence type="predicted"/>
<feature type="compositionally biased region" description="Polar residues" evidence="4">
    <location>
        <begin position="294"/>
        <end position="303"/>
    </location>
</feature>
<dbReference type="Proteomes" id="UP001172457">
    <property type="component" value="Chromosome 1"/>
</dbReference>
<dbReference type="InterPro" id="IPR010402">
    <property type="entry name" value="CCT_domain"/>
</dbReference>
<evidence type="ECO:0000259" key="5">
    <source>
        <dbReference type="PROSITE" id="PS51017"/>
    </source>
</evidence>
<protein>
    <recommendedName>
        <fullName evidence="5">CCT domain-containing protein</fullName>
    </recommendedName>
</protein>
<sequence>MWSDNSSNYNCGSNWSCVCQTPYCHTAAMTCLCTHVSNPTNQWYNNVVPNYSTNLLTYQGTDQIPISGFSHVNEPVDPLFHVENGEEVRAQMAKKDSEEIDSWLVLNPDNREDLNSLSSNQIDDCLNLRSYNPWTENQYQGQFSHLQSQEVNHNRNYDMIPIQSSTREGLAEVQQEEQILKFYQEIQHDFSTPANFLDASLPPMGSFSNTIDLPTTEWTPNQFSLVPFHYGGNLIDERVGSHSNSTSISSEGTQLISRTAGSKKPLKLPPLSRQERVQRYFEKKKARKYEKKIQYSSRKTYAQTRPRVRGRFARSSSSDNKTEDVLK</sequence>
<dbReference type="GO" id="GO:0009909">
    <property type="term" value="P:regulation of flower development"/>
    <property type="evidence" value="ECO:0007669"/>
    <property type="project" value="InterPro"/>
</dbReference>
<evidence type="ECO:0000256" key="2">
    <source>
        <dbReference type="ARBA" id="ARBA00023242"/>
    </source>
</evidence>
<comment type="caution">
    <text evidence="6">The sequence shown here is derived from an EMBL/GenBank/DDBJ whole genome shotgun (WGS) entry which is preliminary data.</text>
</comment>
<dbReference type="GO" id="GO:2000028">
    <property type="term" value="P:regulation of photoperiodism, flowering"/>
    <property type="evidence" value="ECO:0007669"/>
    <property type="project" value="TreeGrafter"/>
</dbReference>
<feature type="compositionally biased region" description="Polar residues" evidence="4">
    <location>
        <begin position="241"/>
        <end position="260"/>
    </location>
</feature>